<protein>
    <submittedName>
        <fullName evidence="2">AAA family ATPase</fullName>
    </submittedName>
</protein>
<dbReference type="Proteomes" id="UP000319828">
    <property type="component" value="Unassembled WGS sequence"/>
</dbReference>
<reference evidence="1" key="4">
    <citation type="submission" date="2023-01" db="EMBL/GenBank/DDBJ databases">
        <title>Draft genome sequence of Vibrio algivorus strain NBRC 111146.</title>
        <authorList>
            <person name="Sun Q."/>
            <person name="Mori K."/>
        </authorList>
    </citation>
    <scope>NUCLEOTIDE SEQUENCE</scope>
    <source>
        <strain evidence="1">NBRC 111146</strain>
    </source>
</reference>
<evidence type="ECO:0000313" key="1">
    <source>
        <dbReference type="EMBL" id="GLT13788.1"/>
    </source>
</evidence>
<sequence>MSEKTNQTGKTIILVNGVPASGKSSVAHNIANHFNLTYLAIDTIKEPFMTTVKDYNREINRELGKAAYNVIWDIVKQAPEHHTFVIDAWFGFQPKALLIEYLNQAGVETVIEVWNQISGCTAAKRYENRIPYRSDKHPRHEYLPELVTLANNAKPMEIGKTITIDQDKPLDMAALFTNLSKLLTYPIQQRA</sequence>
<dbReference type="Gene3D" id="3.40.50.300">
    <property type="entry name" value="P-loop containing nucleotide triphosphate hydrolases"/>
    <property type="match status" value="1"/>
</dbReference>
<evidence type="ECO:0000313" key="3">
    <source>
        <dbReference type="Proteomes" id="UP000319828"/>
    </source>
</evidence>
<dbReference type="Proteomes" id="UP001157156">
    <property type="component" value="Unassembled WGS sequence"/>
</dbReference>
<evidence type="ECO:0000313" key="2">
    <source>
        <dbReference type="EMBL" id="TVO31923.1"/>
    </source>
</evidence>
<organism evidence="2 3">
    <name type="scientific">Vibrio algivorus</name>
    <dbReference type="NCBI Taxonomy" id="1667024"/>
    <lineage>
        <taxon>Bacteria</taxon>
        <taxon>Pseudomonadati</taxon>
        <taxon>Pseudomonadota</taxon>
        <taxon>Gammaproteobacteria</taxon>
        <taxon>Vibrionales</taxon>
        <taxon>Vibrionaceae</taxon>
        <taxon>Vibrio</taxon>
    </lineage>
</organism>
<dbReference type="InterPro" id="IPR027417">
    <property type="entry name" value="P-loop_NTPase"/>
</dbReference>
<dbReference type="SUPFAM" id="SSF52540">
    <property type="entry name" value="P-loop containing nucleoside triphosphate hydrolases"/>
    <property type="match status" value="1"/>
</dbReference>
<proteinExistence type="predicted"/>
<dbReference type="RefSeq" id="WP_089124171.1">
    <property type="nucleotide sequence ID" value="NZ_BSPV01000003.1"/>
</dbReference>
<evidence type="ECO:0000313" key="4">
    <source>
        <dbReference type="Proteomes" id="UP001157156"/>
    </source>
</evidence>
<dbReference type="OrthoDB" id="9810372at2"/>
<name>A0A557NU24_9VIBR</name>
<reference evidence="4" key="2">
    <citation type="journal article" date="2019" name="Int. J. Syst. Evol. Microbiol.">
        <title>The Global Catalogue of Microorganisms (GCM) 10K type strain sequencing project: providing services to taxonomists for standard genome sequencing and annotation.</title>
        <authorList>
            <consortium name="The Broad Institute Genomics Platform"/>
            <consortium name="The Broad Institute Genome Sequencing Center for Infectious Disease"/>
            <person name="Wu L."/>
            <person name="Ma J."/>
        </authorList>
    </citation>
    <scope>NUCLEOTIDE SEQUENCE [LARGE SCALE GENOMIC DNA]</scope>
    <source>
        <strain evidence="4">NBRC 111146</strain>
    </source>
</reference>
<dbReference type="EMBL" id="VMKJ01000066">
    <property type="protein sequence ID" value="TVO31923.1"/>
    <property type="molecule type" value="Genomic_DNA"/>
</dbReference>
<accession>A0A557NU24</accession>
<reference evidence="1" key="1">
    <citation type="journal article" date="2014" name="Int. J. Syst. Evol. Microbiol.">
        <title>Complete genome of a new Firmicutes species belonging to the dominant human colonic microbiota ('Ruminococcus bicirculans') reveals two chromosomes and a selective capacity to utilize plant glucans.</title>
        <authorList>
            <consortium name="NISC Comparative Sequencing Program"/>
            <person name="Wegmann U."/>
            <person name="Louis P."/>
            <person name="Goesmann A."/>
            <person name="Henrissat B."/>
            <person name="Duncan S.H."/>
            <person name="Flint H.J."/>
        </authorList>
    </citation>
    <scope>NUCLEOTIDE SEQUENCE</scope>
    <source>
        <strain evidence="1">NBRC 111146</strain>
    </source>
</reference>
<gene>
    <name evidence="2" type="ORF">FOF44_17555</name>
    <name evidence="1" type="ORF">GCM10007931_07620</name>
</gene>
<comment type="caution">
    <text evidence="2">The sequence shown here is derived from an EMBL/GenBank/DDBJ whole genome shotgun (WGS) entry which is preliminary data.</text>
</comment>
<dbReference type="EMBL" id="BSPV01000003">
    <property type="protein sequence ID" value="GLT13788.1"/>
    <property type="molecule type" value="Genomic_DNA"/>
</dbReference>
<keyword evidence="4" id="KW-1185">Reference proteome</keyword>
<dbReference type="AlphaFoldDB" id="A0A557NU24"/>
<reference evidence="2 3" key="3">
    <citation type="submission" date="2019-07" db="EMBL/GenBank/DDBJ databases">
        <title>The draft genome sequence of Vibrio algivorus M1486.</title>
        <authorList>
            <person name="Meng X."/>
        </authorList>
    </citation>
    <scope>NUCLEOTIDE SEQUENCE [LARGE SCALE GENOMIC DNA]</scope>
    <source>
        <strain evidence="2 3">M1486</strain>
    </source>
</reference>